<feature type="region of interest" description="Disordered" evidence="14">
    <location>
        <begin position="238"/>
        <end position="264"/>
    </location>
</feature>
<feature type="transmembrane region" description="Helical" evidence="15">
    <location>
        <begin position="46"/>
        <end position="64"/>
    </location>
</feature>
<proteinExistence type="predicted"/>
<dbReference type="PANTHER" id="PTHR23112:SF0">
    <property type="entry name" value="TRANSMEMBRANE PROTEIN 116"/>
    <property type="match status" value="1"/>
</dbReference>
<feature type="non-terminal residue" evidence="18">
    <location>
        <position position="685"/>
    </location>
</feature>
<evidence type="ECO:0000256" key="15">
    <source>
        <dbReference type="SAM" id="Phobius"/>
    </source>
</evidence>
<dbReference type="GO" id="GO:0007189">
    <property type="term" value="P:adenylate cyclase-activating G protein-coupled receptor signaling pathway"/>
    <property type="evidence" value="ECO:0007669"/>
    <property type="project" value="TreeGrafter"/>
</dbReference>
<feature type="transmembrane region" description="Helical" evidence="15">
    <location>
        <begin position="317"/>
        <end position="337"/>
    </location>
</feature>
<name>A0A093UXD6_TALMA</name>
<dbReference type="GO" id="GO:0005634">
    <property type="term" value="C:nucleus"/>
    <property type="evidence" value="ECO:0007669"/>
    <property type="project" value="UniProtKB-SubCell"/>
</dbReference>
<evidence type="ECO:0000256" key="10">
    <source>
        <dbReference type="ARBA" id="ARBA00023136"/>
    </source>
</evidence>
<evidence type="ECO:0000256" key="3">
    <source>
        <dbReference type="ARBA" id="ARBA00004629"/>
    </source>
</evidence>
<evidence type="ECO:0000256" key="5">
    <source>
        <dbReference type="ARBA" id="ARBA00022618"/>
    </source>
</evidence>
<accession>A0A093UXD6</accession>
<feature type="compositionally biased region" description="Low complexity" evidence="14">
    <location>
        <begin position="486"/>
        <end position="496"/>
    </location>
</feature>
<evidence type="ECO:0000256" key="6">
    <source>
        <dbReference type="ARBA" id="ARBA00022692"/>
    </source>
</evidence>
<evidence type="ECO:0000256" key="8">
    <source>
        <dbReference type="ARBA" id="ARBA00022838"/>
    </source>
</evidence>
<dbReference type="GO" id="GO:0051301">
    <property type="term" value="P:cell division"/>
    <property type="evidence" value="ECO:0007669"/>
    <property type="project" value="UniProtKB-KW"/>
</dbReference>
<evidence type="ECO:0000256" key="12">
    <source>
        <dbReference type="ARBA" id="ARBA00023306"/>
    </source>
</evidence>
<dbReference type="InterPro" id="IPR017452">
    <property type="entry name" value="GPCR_Rhodpsn_7TM"/>
</dbReference>
<evidence type="ECO:0000256" key="13">
    <source>
        <dbReference type="ARBA" id="ARBA00023328"/>
    </source>
</evidence>
<feature type="transmembrane region" description="Helical" evidence="15">
    <location>
        <begin position="369"/>
        <end position="388"/>
    </location>
</feature>
<dbReference type="PROSITE" id="PS50261">
    <property type="entry name" value="G_PROTEIN_RECEP_F2_4"/>
    <property type="match status" value="1"/>
</dbReference>
<dbReference type="HOGENOM" id="CLU_458522_0_0_1"/>
<dbReference type="GO" id="GO:0000444">
    <property type="term" value="C:MIS12/MIND type complex"/>
    <property type="evidence" value="ECO:0007669"/>
    <property type="project" value="InterPro"/>
</dbReference>
<keyword evidence="4" id="KW-0158">Chromosome</keyword>
<keyword evidence="11" id="KW-0539">Nucleus</keyword>
<feature type="compositionally biased region" description="Low complexity" evidence="14">
    <location>
        <begin position="246"/>
        <end position="264"/>
    </location>
</feature>
<comment type="caution">
    <text evidence="18">The sequence shown here is derived from an EMBL/GenBank/DDBJ whole genome shotgun (WGS) entry which is preliminary data.</text>
</comment>
<feature type="transmembrane region" description="Helical" evidence="15">
    <location>
        <begin position="84"/>
        <end position="109"/>
    </location>
</feature>
<dbReference type="Pfam" id="PF03980">
    <property type="entry name" value="Nnf1"/>
    <property type="match status" value="1"/>
</dbReference>
<feature type="transmembrane region" description="Helical" evidence="15">
    <location>
        <begin position="20"/>
        <end position="39"/>
    </location>
</feature>
<reference evidence="18" key="2">
    <citation type="journal article" date="2014" name="PLoS Genet.">
        <title>Signature gene expression reveals novel clues to the molecular mechanisms of dimorphic transition in Penicillium marneffei.</title>
        <authorList>
            <person name="Yang E."/>
            <person name="Wang G."/>
            <person name="Cai J."/>
            <person name="Woo P.C."/>
            <person name="Lau S.K."/>
            <person name="Yuen K.-Y."/>
            <person name="Chow W.-N."/>
            <person name="Lin X."/>
        </authorList>
    </citation>
    <scope>NUCLEOTIDE SEQUENCE</scope>
    <source>
        <strain evidence="18">PM1</strain>
    </source>
</reference>
<dbReference type="AlphaFoldDB" id="A0A093UXD6"/>
<evidence type="ECO:0000256" key="4">
    <source>
        <dbReference type="ARBA" id="ARBA00022454"/>
    </source>
</evidence>
<dbReference type="EMBL" id="JPOX01000045">
    <property type="protein sequence ID" value="KFX42394.1"/>
    <property type="molecule type" value="Genomic_DNA"/>
</dbReference>
<feature type="transmembrane region" description="Helical" evidence="15">
    <location>
        <begin position="121"/>
        <end position="141"/>
    </location>
</feature>
<keyword evidence="10 15" id="KW-0472">Membrane</keyword>
<evidence type="ECO:0000259" key="16">
    <source>
        <dbReference type="PROSITE" id="PS50261"/>
    </source>
</evidence>
<dbReference type="InterPro" id="IPR017981">
    <property type="entry name" value="GPCR_2-like_7TM"/>
</dbReference>
<dbReference type="GO" id="GO:0007166">
    <property type="term" value="P:cell surface receptor signaling pathway"/>
    <property type="evidence" value="ECO:0007669"/>
    <property type="project" value="InterPro"/>
</dbReference>
<evidence type="ECO:0000313" key="18">
    <source>
        <dbReference type="EMBL" id="KFX42394.1"/>
    </source>
</evidence>
<reference key="1">
    <citation type="journal article" date="2014" name="PLoS Genet.">
        <title>Signature Gene Expression Reveals Novel Clues to the Molecular Mechanisms of Dimorphic Transition in Penicillium marneffei.</title>
        <authorList>
            <person name="Yang E."/>
            <person name="Wang G."/>
            <person name="Cai J."/>
            <person name="Woo P.C."/>
            <person name="Lau S.K."/>
            <person name="Yuen K.-Y."/>
            <person name="Chow W.-N."/>
            <person name="Lin X."/>
        </authorList>
    </citation>
    <scope>NUCLEOTIDE SEQUENCE [LARGE SCALE GENOMIC DNA]</scope>
    <source>
        <strain>PM1</strain>
    </source>
</reference>
<gene>
    <name evidence="18" type="ORF">GQ26_0450430</name>
</gene>
<evidence type="ECO:0000256" key="14">
    <source>
        <dbReference type="SAM" id="MobiDB-lite"/>
    </source>
</evidence>
<evidence type="ECO:0000259" key="17">
    <source>
        <dbReference type="PROSITE" id="PS50262"/>
    </source>
</evidence>
<keyword evidence="8" id="KW-0995">Kinetochore</keyword>
<dbReference type="eggNOG" id="ENOG502QWAA">
    <property type="taxonomic scope" value="Eukaryota"/>
</dbReference>
<organism evidence="18">
    <name type="scientific">Talaromyces marneffei PM1</name>
    <dbReference type="NCBI Taxonomy" id="1077442"/>
    <lineage>
        <taxon>Eukaryota</taxon>
        <taxon>Fungi</taxon>
        <taxon>Dikarya</taxon>
        <taxon>Ascomycota</taxon>
        <taxon>Pezizomycotina</taxon>
        <taxon>Eurotiomycetes</taxon>
        <taxon>Eurotiomycetidae</taxon>
        <taxon>Eurotiales</taxon>
        <taxon>Trichocomaceae</taxon>
        <taxon>Talaromyces</taxon>
        <taxon>Talaromyces sect. Talaromyces</taxon>
    </lineage>
</organism>
<keyword evidence="9 15" id="KW-1133">Transmembrane helix</keyword>
<evidence type="ECO:0000256" key="2">
    <source>
        <dbReference type="ARBA" id="ARBA00004141"/>
    </source>
</evidence>
<feature type="domain" description="G-protein coupled receptors family 2 profile 2" evidence="16">
    <location>
        <begin position="8"/>
        <end position="202"/>
    </location>
</feature>
<dbReference type="GO" id="GO:0005886">
    <property type="term" value="C:plasma membrane"/>
    <property type="evidence" value="ECO:0007669"/>
    <property type="project" value="TreeGrafter"/>
</dbReference>
<dbReference type="PANTHER" id="PTHR23112">
    <property type="entry name" value="G PROTEIN-COUPLED RECEPTOR 157-RELATED"/>
    <property type="match status" value="1"/>
</dbReference>
<sequence length="685" mass="76093">MSLSDNQLAAITAAERATSILSVIGTTIVIGTFLSSHSFRKPINRVVFYAAWANILTNVGTLISRTAIVQKEKGEALCRFQGFIIQWFMPADALWTFAMAFNVYLTFFHKYDATKLRHLEWKYLVLCYGLPFIPSFAYFFIGSSSKGPVYGSATLWCWVSVEWDILRIAVFYGPVWFVILLTFAIYARVGIDIAQKRSTLRSFNKEANMMTDDRLNKLFEIHASKVVHVTSEAVNDATANGQRQGSNISNSSSNVNVNSSNNNNNSNTTAFPAYSVTVAGGEAFPLPPSTTSTVGSASVKVSPTTSRRVPRMDISSAAFAYFKYAVLYFIALLVTWVPSTVNRVYSLFYPNDAIFGLEFVSAFVLPLQGFWNSIIYIAVSWSTVMDLVDRFRAQRQPLSSVDDGTRAINLKQYFTKKSSEDGGSQMGRRISDDTEIHQLKRCEVEEVEIELTNRNVATTYRTGSISSQLAYVRNQTISVSFVITMSQQPQQNQSQQREGDSPSPLPPAPIQLTPGPRASRLQDIYSKALRATLKANSYENFASCFPTPARHVPASLESVHRQLNAKLEEGATAEFNEIIKEREVIKGLNELDRLVGEARRRKSQGESESDVPPHMLDADGLYRAHLTPYLQEAQVALNTKIETAQSQNAALAEKVLAQRKEIESLLSGLEAVMADLEGSAKTSTE</sequence>
<protein>
    <submittedName>
        <fullName evidence="18">Kinetochore protein nnf1</fullName>
    </submittedName>
</protein>
<dbReference type="PROSITE" id="PS50262">
    <property type="entry name" value="G_PROTEIN_RECEP_F1_2"/>
    <property type="match status" value="1"/>
</dbReference>
<dbReference type="Pfam" id="PF05462">
    <property type="entry name" value="Dicty_CAR"/>
    <property type="match status" value="1"/>
</dbReference>
<keyword evidence="12" id="KW-0131">Cell cycle</keyword>
<keyword evidence="6 15" id="KW-0812">Transmembrane</keyword>
<comment type="subcellular location">
    <subcellularLocation>
        <location evidence="3">Chromosome</location>
        <location evidence="3">Centromere</location>
        <location evidence="3">Kinetochore</location>
    </subcellularLocation>
    <subcellularLocation>
        <location evidence="2">Membrane</location>
        <topology evidence="2">Multi-pass membrane protein</topology>
    </subcellularLocation>
    <subcellularLocation>
        <location evidence="1">Nucleus</location>
    </subcellularLocation>
</comment>
<keyword evidence="5" id="KW-0132">Cell division</keyword>
<keyword evidence="7" id="KW-0498">Mitosis</keyword>
<evidence type="ECO:0000256" key="1">
    <source>
        <dbReference type="ARBA" id="ARBA00004123"/>
    </source>
</evidence>
<dbReference type="GO" id="GO:0004930">
    <property type="term" value="F:G protein-coupled receptor activity"/>
    <property type="evidence" value="ECO:0007669"/>
    <property type="project" value="TreeGrafter"/>
</dbReference>
<dbReference type="InterPro" id="IPR007128">
    <property type="entry name" value="PMF1/Nnf1"/>
</dbReference>
<dbReference type="SUPFAM" id="SSF81321">
    <property type="entry name" value="Family A G protein-coupled receptor-like"/>
    <property type="match status" value="1"/>
</dbReference>
<feature type="transmembrane region" description="Helical" evidence="15">
    <location>
        <begin position="165"/>
        <end position="187"/>
    </location>
</feature>
<feature type="region of interest" description="Disordered" evidence="14">
    <location>
        <begin position="486"/>
        <end position="517"/>
    </location>
</feature>
<feature type="domain" description="G-protein coupled receptors family 1 profile" evidence="17">
    <location>
        <begin position="25"/>
        <end position="376"/>
    </location>
</feature>
<evidence type="ECO:0000256" key="11">
    <source>
        <dbReference type="ARBA" id="ARBA00023242"/>
    </source>
</evidence>
<evidence type="ECO:0000256" key="9">
    <source>
        <dbReference type="ARBA" id="ARBA00022989"/>
    </source>
</evidence>
<dbReference type="Gene3D" id="1.20.1070.10">
    <property type="entry name" value="Rhodopsin 7-helix transmembrane proteins"/>
    <property type="match status" value="1"/>
</dbReference>
<keyword evidence="13" id="KW-0137">Centromere</keyword>
<evidence type="ECO:0000256" key="7">
    <source>
        <dbReference type="ARBA" id="ARBA00022776"/>
    </source>
</evidence>